<evidence type="ECO:0000256" key="2">
    <source>
        <dbReference type="ARBA" id="ARBA00010740"/>
    </source>
</evidence>
<organism evidence="6 7">
    <name type="scientific">Methylovorus glucosotrophus (strain SIP3-4)</name>
    <dbReference type="NCBI Taxonomy" id="582744"/>
    <lineage>
        <taxon>Bacteria</taxon>
        <taxon>Pseudomonadati</taxon>
        <taxon>Pseudomonadota</taxon>
        <taxon>Betaproteobacteria</taxon>
        <taxon>Nitrosomonadales</taxon>
        <taxon>Methylophilaceae</taxon>
        <taxon>Methylovorus</taxon>
    </lineage>
</organism>
<protein>
    <recommendedName>
        <fullName evidence="3">Large ribosomal RNA subunit accumulation protein YceD</fullName>
    </recommendedName>
    <alternativeName>
        <fullName evidence="5">23S rRNA accumulation protein YceD</fullName>
    </alternativeName>
</protein>
<dbReference type="EMBL" id="CP001674">
    <property type="protein sequence ID" value="ACT50636.1"/>
    <property type="molecule type" value="Genomic_DNA"/>
</dbReference>
<dbReference type="HOGENOM" id="CLU_094127_0_1_4"/>
<comment type="function">
    <text evidence="1">Plays a role in synthesis, processing and/or stability of 23S rRNA.</text>
</comment>
<dbReference type="PANTHER" id="PTHR38099:SF1">
    <property type="entry name" value="LARGE RIBOSOMAL RNA SUBUNIT ACCUMULATION PROTEIN YCED"/>
    <property type="match status" value="1"/>
</dbReference>
<dbReference type="STRING" id="582744.Msip34_1391"/>
<dbReference type="PANTHER" id="PTHR38099">
    <property type="entry name" value="LARGE RIBOSOMAL RNA SUBUNIT ACCUMULATION PROTEIN YCED"/>
    <property type="match status" value="1"/>
</dbReference>
<evidence type="ECO:0000256" key="1">
    <source>
        <dbReference type="ARBA" id="ARBA00002868"/>
    </source>
</evidence>
<evidence type="ECO:0000256" key="3">
    <source>
        <dbReference type="ARBA" id="ARBA00015716"/>
    </source>
</evidence>
<reference evidence="6 7" key="2">
    <citation type="journal article" date="2011" name="J. Bacteriol.">
        <title>Genomes of three methylotrophs from a single niche uncover genetic and metabolic divergence of Methylophilaceae.</title>
        <authorList>
            <person name="Lapidus A."/>
            <person name="Clum A."/>
            <person name="Labutti K."/>
            <person name="Kaluzhnaya M.G."/>
            <person name="Lim S."/>
            <person name="Beck D.A."/>
            <person name="Glavina Del Rio T."/>
            <person name="Nolan M."/>
            <person name="Mavromatis K."/>
            <person name="Huntemann M."/>
            <person name="Lucas S."/>
            <person name="Lidstrom M.E."/>
            <person name="Ivanova N."/>
            <person name="Chistoserdova L."/>
        </authorList>
    </citation>
    <scope>NUCLEOTIDE SEQUENCE [LARGE SCALE GENOMIC DNA]</scope>
    <source>
        <strain evidence="6 7">SIP3-4</strain>
    </source>
</reference>
<dbReference type="eggNOG" id="COG1399">
    <property type="taxonomic scope" value="Bacteria"/>
</dbReference>
<evidence type="ECO:0000256" key="4">
    <source>
        <dbReference type="ARBA" id="ARBA00022517"/>
    </source>
</evidence>
<dbReference type="GO" id="GO:0005829">
    <property type="term" value="C:cytosol"/>
    <property type="evidence" value="ECO:0007669"/>
    <property type="project" value="TreeGrafter"/>
</dbReference>
<dbReference type="AlphaFoldDB" id="C6XDL1"/>
<dbReference type="Pfam" id="PF02620">
    <property type="entry name" value="YceD"/>
    <property type="match status" value="1"/>
</dbReference>
<dbReference type="InterPro" id="IPR039255">
    <property type="entry name" value="YceD_bac"/>
</dbReference>
<keyword evidence="4" id="KW-0690">Ribosome biogenesis</keyword>
<dbReference type="OrthoDB" id="5297600at2"/>
<accession>C6XDL1</accession>
<dbReference type="InterPro" id="IPR003772">
    <property type="entry name" value="YceD"/>
</dbReference>
<dbReference type="GO" id="GO:0042254">
    <property type="term" value="P:ribosome biogenesis"/>
    <property type="evidence" value="ECO:0007669"/>
    <property type="project" value="UniProtKB-KW"/>
</dbReference>
<dbReference type="Proteomes" id="UP000002743">
    <property type="component" value="Chromosome"/>
</dbReference>
<evidence type="ECO:0000313" key="6">
    <source>
        <dbReference type="EMBL" id="ACT50636.1"/>
    </source>
</evidence>
<evidence type="ECO:0000256" key="5">
    <source>
        <dbReference type="ARBA" id="ARBA00031841"/>
    </source>
</evidence>
<proteinExistence type="inferred from homology"/>
<comment type="similarity">
    <text evidence="2">Belongs to the DUF177 domain family.</text>
</comment>
<evidence type="ECO:0000313" key="7">
    <source>
        <dbReference type="Proteomes" id="UP000002743"/>
    </source>
</evidence>
<gene>
    <name evidence="6" type="ordered locus">Msip34_1391</name>
</gene>
<keyword evidence="7" id="KW-1185">Reference proteome</keyword>
<reference evidence="7" key="1">
    <citation type="submission" date="2009-07" db="EMBL/GenBank/DDBJ databases">
        <title>Complete sequence of chromosome of Methylovorus sp. SIP3-4.</title>
        <authorList>
            <person name="Lucas S."/>
            <person name="Copeland A."/>
            <person name="Lapidus A."/>
            <person name="Glavina del Rio T."/>
            <person name="Tice H."/>
            <person name="Bruce D."/>
            <person name="Goodwin L."/>
            <person name="Pitluck S."/>
            <person name="Clum A."/>
            <person name="Larimer F."/>
            <person name="Land M."/>
            <person name="Hauser L."/>
            <person name="Kyrpides N."/>
            <person name="Mikhailova N."/>
            <person name="Kayluzhnaya M."/>
            <person name="Chistoserdova L."/>
        </authorList>
    </citation>
    <scope>NUCLEOTIDE SEQUENCE [LARGE SCALE GENOMIC DNA]</scope>
    <source>
        <strain evidence="7">SIP3-4</strain>
    </source>
</reference>
<dbReference type="KEGG" id="mei:Msip34_1391"/>
<name>C6XDL1_METGS</name>
<sequence length="167" mass="18521">MAAQNIINSIEFARKALEIHGTIPVSQFPRLQDAYASADGALNWRLLGNVNDGKPTLQLKVSGDLGLTCQRCLEAMSYNIDISTLYYLVPDEDAIPSEEEDLDDRDYLVAETHMQVSELIEDEVLLAMPLAPKHEQEDCAVKGDRLELGKPNPFAVLQGLKSGKHRD</sequence>
<dbReference type="RefSeq" id="WP_013442246.1">
    <property type="nucleotide sequence ID" value="NC_012969.1"/>
</dbReference>